<feature type="chain" id="PRO_5004751262" evidence="1">
    <location>
        <begin position="24"/>
        <end position="107"/>
    </location>
</feature>
<accession>V6SU16</accession>
<gene>
    <name evidence="2" type="ORF">FLJC2902T_01240</name>
</gene>
<dbReference type="PATRIC" id="fig|1341181.4.peg.119"/>
<evidence type="ECO:0000313" key="3">
    <source>
        <dbReference type="Proteomes" id="UP000018004"/>
    </source>
</evidence>
<dbReference type="AlphaFoldDB" id="V6SU16"/>
<protein>
    <submittedName>
        <fullName evidence="2">Putative adhesin</fullName>
    </submittedName>
</protein>
<dbReference type="InterPro" id="IPR035914">
    <property type="entry name" value="Sperma_CUB_dom_sf"/>
</dbReference>
<name>V6SU16_9FLAO</name>
<comment type="caution">
    <text evidence="2">The sequence shown here is derived from an EMBL/GenBank/DDBJ whole genome shotgun (WGS) entry which is preliminary data.</text>
</comment>
<reference evidence="2 3" key="1">
    <citation type="submission" date="2013-08" db="EMBL/GenBank/DDBJ databases">
        <title>Flavobacterium limnosediminis JC2902 genome sequencing.</title>
        <authorList>
            <person name="Lee K."/>
            <person name="Yi H."/>
            <person name="Park S."/>
            <person name="Chun J."/>
        </authorList>
    </citation>
    <scope>NUCLEOTIDE SEQUENCE [LARGE SCALE GENOMIC DNA]</scope>
    <source>
        <strain evidence="2 3">JC2902</strain>
    </source>
</reference>
<sequence>MKKHYFLLVLFALLVLPATFISAQTPVCGGTFTDPAGPSANYANNSDYTVTIFPTNPGEAVTVTFTSFSTEVNYDGLYVFNGNTTSSPQISSGNLSGNVPGGLAGAF</sequence>
<organism evidence="2 3">
    <name type="scientific">Flavobacterium limnosediminis JC2902</name>
    <dbReference type="NCBI Taxonomy" id="1341181"/>
    <lineage>
        <taxon>Bacteria</taxon>
        <taxon>Pseudomonadati</taxon>
        <taxon>Bacteroidota</taxon>
        <taxon>Flavobacteriia</taxon>
        <taxon>Flavobacteriales</taxon>
        <taxon>Flavobacteriaceae</taxon>
        <taxon>Flavobacterium</taxon>
    </lineage>
</organism>
<dbReference type="SUPFAM" id="SSF49854">
    <property type="entry name" value="Spermadhesin, CUB domain"/>
    <property type="match status" value="1"/>
</dbReference>
<dbReference type="Proteomes" id="UP000018004">
    <property type="component" value="Unassembled WGS sequence"/>
</dbReference>
<feature type="signal peptide" evidence="1">
    <location>
        <begin position="1"/>
        <end position="23"/>
    </location>
</feature>
<keyword evidence="3" id="KW-1185">Reference proteome</keyword>
<dbReference type="EMBL" id="AVGG01000001">
    <property type="protein sequence ID" value="ESU29652.1"/>
    <property type="molecule type" value="Genomic_DNA"/>
</dbReference>
<proteinExistence type="predicted"/>
<dbReference type="RefSeq" id="WP_023577833.1">
    <property type="nucleotide sequence ID" value="NZ_AVGG01000001.1"/>
</dbReference>
<evidence type="ECO:0000313" key="2">
    <source>
        <dbReference type="EMBL" id="ESU29652.1"/>
    </source>
</evidence>
<keyword evidence="1" id="KW-0732">Signal</keyword>
<dbReference type="Gene3D" id="2.60.120.290">
    <property type="entry name" value="Spermadhesin, CUB domain"/>
    <property type="match status" value="1"/>
</dbReference>
<evidence type="ECO:0000256" key="1">
    <source>
        <dbReference type="SAM" id="SignalP"/>
    </source>
</evidence>
<dbReference type="OrthoDB" id="9765926at2"/>
<dbReference type="STRING" id="1341181.FLJC2902T_01240"/>